<comment type="function">
    <text evidence="8">Proton-dependent uptake of di- or tri-peptides.</text>
</comment>
<evidence type="ECO:0000256" key="6">
    <source>
        <dbReference type="ARBA" id="ARBA00022989"/>
    </source>
</evidence>
<dbReference type="InterPro" id="IPR005279">
    <property type="entry name" value="Dipep/tripep_permease"/>
</dbReference>
<evidence type="ECO:0000313" key="14">
    <source>
        <dbReference type="Proteomes" id="UP000036106"/>
    </source>
</evidence>
<keyword evidence="5 10" id="KW-0812">Transmembrane</keyword>
<dbReference type="CDD" id="cd17346">
    <property type="entry name" value="MFS_DtpA_like"/>
    <property type="match status" value="1"/>
</dbReference>
<evidence type="ECO:0000256" key="11">
    <source>
        <dbReference type="SAM" id="Phobius"/>
    </source>
</evidence>
<evidence type="ECO:0000256" key="10">
    <source>
        <dbReference type="RuleBase" id="RU003755"/>
    </source>
</evidence>
<evidence type="ECO:0000259" key="12">
    <source>
        <dbReference type="PROSITE" id="PS50850"/>
    </source>
</evidence>
<proteinExistence type="inferred from homology"/>
<dbReference type="GO" id="GO:0015333">
    <property type="term" value="F:peptide:proton symporter activity"/>
    <property type="evidence" value="ECO:0007669"/>
    <property type="project" value="UniProtKB-ARBA"/>
</dbReference>
<evidence type="ECO:0000313" key="13">
    <source>
        <dbReference type="EMBL" id="AKP68065.1"/>
    </source>
</evidence>
<keyword evidence="3 10" id="KW-0813">Transport</keyword>
<protein>
    <recommendedName>
        <fullName evidence="9">Di-/tripeptide transporter</fullName>
    </recommendedName>
</protein>
<dbReference type="OrthoDB" id="9772725at2"/>
<comment type="subcellular location">
    <subcellularLocation>
        <location evidence="1">Cell membrane</location>
        <topology evidence="1">Multi-pass membrane protein</topology>
    </subcellularLocation>
    <subcellularLocation>
        <location evidence="10">Membrane</location>
        <topology evidence="10">Multi-pass membrane protein</topology>
    </subcellularLocation>
</comment>
<feature type="transmembrane region" description="Helical" evidence="11">
    <location>
        <begin position="176"/>
        <end position="196"/>
    </location>
</feature>
<feature type="transmembrane region" description="Helical" evidence="11">
    <location>
        <begin position="28"/>
        <end position="45"/>
    </location>
</feature>
<evidence type="ECO:0000256" key="2">
    <source>
        <dbReference type="ARBA" id="ARBA00005982"/>
    </source>
</evidence>
<organism evidence="13 14">
    <name type="scientific">Companilactobacillus ginsenosidimutans</name>
    <dbReference type="NCBI Taxonomy" id="1007676"/>
    <lineage>
        <taxon>Bacteria</taxon>
        <taxon>Bacillati</taxon>
        <taxon>Bacillota</taxon>
        <taxon>Bacilli</taxon>
        <taxon>Lactobacillales</taxon>
        <taxon>Lactobacillaceae</taxon>
        <taxon>Companilactobacillus</taxon>
    </lineage>
</organism>
<dbReference type="KEGG" id="lgn:ABM34_11310"/>
<dbReference type="Pfam" id="PF00854">
    <property type="entry name" value="PTR2"/>
    <property type="match status" value="1"/>
</dbReference>
<dbReference type="PATRIC" id="fig|1007676.4.peg.2290"/>
<dbReference type="AlphaFoldDB" id="A0A0H4R2T5"/>
<dbReference type="PROSITE" id="PS01022">
    <property type="entry name" value="PTR2_1"/>
    <property type="match status" value="1"/>
</dbReference>
<dbReference type="GO" id="GO:0042937">
    <property type="term" value="F:tripeptide transmembrane transporter activity"/>
    <property type="evidence" value="ECO:0007669"/>
    <property type="project" value="UniProtKB-ARBA"/>
</dbReference>
<feature type="transmembrane region" description="Helical" evidence="11">
    <location>
        <begin position="89"/>
        <end position="107"/>
    </location>
</feature>
<dbReference type="InterPro" id="IPR018456">
    <property type="entry name" value="PTR2_symporter_CS"/>
</dbReference>
<feature type="transmembrane region" description="Helical" evidence="11">
    <location>
        <begin position="459"/>
        <end position="480"/>
    </location>
</feature>
<dbReference type="PROSITE" id="PS50850">
    <property type="entry name" value="MFS"/>
    <property type="match status" value="1"/>
</dbReference>
<feature type="transmembrane region" description="Helical" evidence="11">
    <location>
        <begin position="225"/>
        <end position="245"/>
    </location>
</feature>
<feature type="transmembrane region" description="Helical" evidence="11">
    <location>
        <begin position="332"/>
        <end position="349"/>
    </location>
</feature>
<keyword evidence="7 11" id="KW-0472">Membrane</keyword>
<evidence type="ECO:0000256" key="8">
    <source>
        <dbReference type="ARBA" id="ARBA00059575"/>
    </source>
</evidence>
<keyword evidence="6 11" id="KW-1133">Transmembrane helix</keyword>
<gene>
    <name evidence="13" type="ORF">ABM34_11310</name>
</gene>
<dbReference type="Gene3D" id="1.20.1250.20">
    <property type="entry name" value="MFS general substrate transporter like domains"/>
    <property type="match status" value="1"/>
</dbReference>
<dbReference type="SUPFAM" id="SSF103473">
    <property type="entry name" value="MFS general substrate transporter"/>
    <property type="match status" value="1"/>
</dbReference>
<dbReference type="PANTHER" id="PTHR23517:SF15">
    <property type="entry name" value="PROTON-DEPENDENT OLIGOPEPTIDE FAMILY TRANSPORT PROTEIN"/>
    <property type="match status" value="1"/>
</dbReference>
<feature type="transmembrane region" description="Helical" evidence="11">
    <location>
        <begin position="251"/>
        <end position="271"/>
    </location>
</feature>
<dbReference type="RefSeq" id="WP_048705827.1">
    <property type="nucleotide sequence ID" value="NZ_CP012034.1"/>
</dbReference>
<dbReference type="InterPro" id="IPR020846">
    <property type="entry name" value="MFS_dom"/>
</dbReference>
<feature type="transmembrane region" description="Helical" evidence="11">
    <location>
        <begin position="283"/>
        <end position="299"/>
    </location>
</feature>
<evidence type="ECO:0000256" key="5">
    <source>
        <dbReference type="ARBA" id="ARBA00022692"/>
    </source>
</evidence>
<evidence type="ECO:0000256" key="7">
    <source>
        <dbReference type="ARBA" id="ARBA00023136"/>
    </source>
</evidence>
<sequence length="491" mass="54149">MDAKKDRGFLGQPLGLRTLFLTEFWERFSYYGMRAILLFYMYFAVEKGGLGMDQTTAASIMAIYGAMVYMTGVVGGWISDRILGPRRTVFWGGVLIMFGHIVLSLPIGEGGLFGSIVLITLGTGLLKPNVSDMVGSLYTEKDPRRDSGFSIYVMGINLGSLFAPMVVQWTAAKFNYHAGFSLAAIGMFIGLIVYWIDGRKYLPEDGLHAPDPINTDERSKAISRLVYGLVAVAVIVIVMFFTHTLTIENAINIISALGIILPIIYFVVMLRSKKVTKIERSRVIAYIPLFIAAVVFWAIEEQGSVIMALLVAEQTQLHFAGFNLQPGSFQSLNPFFIIIYTPFFAWFWIKLGKRQPSSPSKFWMGLVFTAASYFLLVLPLMNISAGDKISPLWLVGQWALIEVGEMLISPVGLSATTKLAPKAFSSQMMSMWFLADSAGQSINAQLVKLFKPGVPSNEMAFFGITAIVVLITGILLAILVPKIKPLMKGVN</sequence>
<dbReference type="PROSITE" id="PS01023">
    <property type="entry name" value="PTR2_2"/>
    <property type="match status" value="1"/>
</dbReference>
<dbReference type="Proteomes" id="UP000036106">
    <property type="component" value="Chromosome"/>
</dbReference>
<keyword evidence="4" id="KW-1003">Cell membrane</keyword>
<dbReference type="NCBIfam" id="TIGR00924">
    <property type="entry name" value="yjdL_sub1_fam"/>
    <property type="match status" value="1"/>
</dbReference>
<feature type="transmembrane region" description="Helical" evidence="11">
    <location>
        <begin position="151"/>
        <end position="170"/>
    </location>
</feature>
<dbReference type="InterPro" id="IPR036259">
    <property type="entry name" value="MFS_trans_sf"/>
</dbReference>
<dbReference type="FunFam" id="1.20.1250.20:FF:000017">
    <property type="entry name" value="Dipeptide and tripeptide permease A"/>
    <property type="match status" value="1"/>
</dbReference>
<dbReference type="PANTHER" id="PTHR23517">
    <property type="entry name" value="RESISTANCE PROTEIN MDTM, PUTATIVE-RELATED-RELATED"/>
    <property type="match status" value="1"/>
</dbReference>
<keyword evidence="14" id="KW-1185">Reference proteome</keyword>
<evidence type="ECO:0000256" key="9">
    <source>
        <dbReference type="ARBA" id="ARBA00069644"/>
    </source>
</evidence>
<dbReference type="InterPro" id="IPR050171">
    <property type="entry name" value="MFS_Transporters"/>
</dbReference>
<accession>A0A0H4R2T5</accession>
<dbReference type="STRING" id="1007676.ABM34_11310"/>
<dbReference type="GO" id="GO:0035443">
    <property type="term" value="P:tripeptide transmembrane transport"/>
    <property type="evidence" value="ECO:0007669"/>
    <property type="project" value="UniProtKB-ARBA"/>
</dbReference>
<dbReference type="GO" id="GO:0005886">
    <property type="term" value="C:plasma membrane"/>
    <property type="evidence" value="ECO:0007669"/>
    <property type="project" value="UniProtKB-SubCell"/>
</dbReference>
<dbReference type="InterPro" id="IPR000109">
    <property type="entry name" value="POT_fam"/>
</dbReference>
<evidence type="ECO:0000256" key="4">
    <source>
        <dbReference type="ARBA" id="ARBA00022475"/>
    </source>
</evidence>
<reference evidence="14" key="1">
    <citation type="submission" date="2015-07" db="EMBL/GenBank/DDBJ databases">
        <title>Lactobacillus ginsenosidimutans/EMML 3141/ whole genome sequencing.</title>
        <authorList>
            <person name="Kim M.K."/>
            <person name="Im W.-T."/>
            <person name="Srinivasan S."/>
            <person name="Lee J.-J."/>
        </authorList>
    </citation>
    <scope>NUCLEOTIDE SEQUENCE [LARGE SCALE GENOMIC DNA]</scope>
    <source>
        <strain evidence="14">EMML 3041</strain>
    </source>
</reference>
<feature type="transmembrane region" description="Helical" evidence="11">
    <location>
        <begin position="57"/>
        <end position="77"/>
    </location>
</feature>
<dbReference type="EMBL" id="CP012034">
    <property type="protein sequence ID" value="AKP68065.1"/>
    <property type="molecule type" value="Genomic_DNA"/>
</dbReference>
<name>A0A0H4R2T5_9LACO</name>
<evidence type="ECO:0000256" key="1">
    <source>
        <dbReference type="ARBA" id="ARBA00004651"/>
    </source>
</evidence>
<evidence type="ECO:0000256" key="3">
    <source>
        <dbReference type="ARBA" id="ARBA00022448"/>
    </source>
</evidence>
<feature type="transmembrane region" description="Helical" evidence="11">
    <location>
        <begin position="361"/>
        <end position="381"/>
    </location>
</feature>
<dbReference type="GO" id="GO:0071916">
    <property type="term" value="F:dipeptide transmembrane transporter activity"/>
    <property type="evidence" value="ECO:0007669"/>
    <property type="project" value="UniProtKB-ARBA"/>
</dbReference>
<comment type="similarity">
    <text evidence="2 10">Belongs to the major facilitator superfamily. Proton-dependent oligopeptide transporter (POT/PTR) (TC 2.A.17) family.</text>
</comment>
<feature type="domain" description="Major facilitator superfamily (MFS) profile" evidence="12">
    <location>
        <begin position="1"/>
        <end position="484"/>
    </location>
</feature>
<feature type="transmembrane region" description="Helical" evidence="11">
    <location>
        <begin position="113"/>
        <end position="130"/>
    </location>
</feature>